<feature type="transmembrane region" description="Helical" evidence="5">
    <location>
        <begin position="117"/>
        <end position="139"/>
    </location>
</feature>
<evidence type="ECO:0000256" key="4">
    <source>
        <dbReference type="ARBA" id="ARBA00023136"/>
    </source>
</evidence>
<evidence type="ECO:0000313" key="8">
    <source>
        <dbReference type="Proteomes" id="UP000627446"/>
    </source>
</evidence>
<name>A0A923HKL4_9BURK</name>
<dbReference type="PANTHER" id="PTHR22911">
    <property type="entry name" value="ACYL-MALONYL CONDENSING ENZYME-RELATED"/>
    <property type="match status" value="1"/>
</dbReference>
<comment type="caution">
    <text evidence="7">The sequence shown here is derived from an EMBL/GenBank/DDBJ whole genome shotgun (WGS) entry which is preliminary data.</text>
</comment>
<feature type="transmembrane region" description="Helical" evidence="5">
    <location>
        <begin position="63"/>
        <end position="80"/>
    </location>
</feature>
<feature type="domain" description="EamA" evidence="6">
    <location>
        <begin position="152"/>
        <end position="291"/>
    </location>
</feature>
<feature type="transmembrane region" description="Helical" evidence="5">
    <location>
        <begin position="33"/>
        <end position="51"/>
    </location>
</feature>
<dbReference type="GO" id="GO:0016020">
    <property type="term" value="C:membrane"/>
    <property type="evidence" value="ECO:0007669"/>
    <property type="project" value="UniProtKB-SubCell"/>
</dbReference>
<feature type="transmembrane region" description="Helical" evidence="5">
    <location>
        <begin position="218"/>
        <end position="239"/>
    </location>
</feature>
<evidence type="ECO:0000256" key="1">
    <source>
        <dbReference type="ARBA" id="ARBA00004141"/>
    </source>
</evidence>
<feature type="transmembrane region" description="Helical" evidence="5">
    <location>
        <begin position="277"/>
        <end position="296"/>
    </location>
</feature>
<dbReference type="RefSeq" id="WP_186916102.1">
    <property type="nucleotide sequence ID" value="NZ_JACOFZ010000002.1"/>
</dbReference>
<comment type="subcellular location">
    <subcellularLocation>
        <location evidence="1">Membrane</location>
        <topology evidence="1">Multi-pass membrane protein</topology>
    </subcellularLocation>
</comment>
<keyword evidence="2 5" id="KW-0812">Transmembrane</keyword>
<dbReference type="InterPro" id="IPR000620">
    <property type="entry name" value="EamA_dom"/>
</dbReference>
<protein>
    <submittedName>
        <fullName evidence="7">DMT family transporter</fullName>
    </submittedName>
</protein>
<gene>
    <name evidence="7" type="ORF">H8K36_08360</name>
</gene>
<evidence type="ECO:0000256" key="5">
    <source>
        <dbReference type="SAM" id="Phobius"/>
    </source>
</evidence>
<dbReference type="InterPro" id="IPR037185">
    <property type="entry name" value="EmrE-like"/>
</dbReference>
<evidence type="ECO:0000313" key="7">
    <source>
        <dbReference type="EMBL" id="MBC3881380.1"/>
    </source>
</evidence>
<accession>A0A923HKL4</accession>
<sequence>MQALWMLAATFFFSVMGVCVKLASDTYTTAEIVTIRGAVGVLVTFFLMWWGSGTLRTPLVKGHIWRGIFGVTSLWLWFYSISKLPLSLSITLSYMSSIWVAVILFTTSWWKNRGKQVVHIPQSLMWSILLGFIGVVMLLRPTIRPDQIPDSIVALVSGFIAALAYIQVRQMGVAGEPEYRVVFYFSLVCTMFGMLGQVSEFNVLSAQQVAAHQQHLLFGWQGIALLLGVGIFASMGQLFMTRAYRLGNPLVAANLQYVGIVFTSAFDIWIWKVNLSWISWCGIAVILASGMIASSFNSQTNKAAD</sequence>
<feature type="transmembrane region" description="Helical" evidence="5">
    <location>
        <begin position="86"/>
        <end position="105"/>
    </location>
</feature>
<dbReference type="PANTHER" id="PTHR22911:SF6">
    <property type="entry name" value="SOLUTE CARRIER FAMILY 35 MEMBER G1"/>
    <property type="match status" value="1"/>
</dbReference>
<organism evidence="7 8">
    <name type="scientific">Undibacterium nitidum</name>
    <dbReference type="NCBI Taxonomy" id="2762298"/>
    <lineage>
        <taxon>Bacteria</taxon>
        <taxon>Pseudomonadati</taxon>
        <taxon>Pseudomonadota</taxon>
        <taxon>Betaproteobacteria</taxon>
        <taxon>Burkholderiales</taxon>
        <taxon>Oxalobacteraceae</taxon>
        <taxon>Undibacterium</taxon>
    </lineage>
</organism>
<dbReference type="EMBL" id="JACOFZ010000002">
    <property type="protein sequence ID" value="MBC3881380.1"/>
    <property type="molecule type" value="Genomic_DNA"/>
</dbReference>
<evidence type="ECO:0000256" key="3">
    <source>
        <dbReference type="ARBA" id="ARBA00022989"/>
    </source>
</evidence>
<keyword evidence="4 5" id="KW-0472">Membrane</keyword>
<keyword evidence="8" id="KW-1185">Reference proteome</keyword>
<evidence type="ECO:0000256" key="2">
    <source>
        <dbReference type="ARBA" id="ARBA00022692"/>
    </source>
</evidence>
<dbReference type="AlphaFoldDB" id="A0A923HKL4"/>
<feature type="transmembrane region" description="Helical" evidence="5">
    <location>
        <begin position="180"/>
        <end position="198"/>
    </location>
</feature>
<keyword evidence="3 5" id="KW-1133">Transmembrane helix</keyword>
<dbReference type="Pfam" id="PF00892">
    <property type="entry name" value="EamA"/>
    <property type="match status" value="1"/>
</dbReference>
<proteinExistence type="predicted"/>
<evidence type="ECO:0000259" key="6">
    <source>
        <dbReference type="Pfam" id="PF00892"/>
    </source>
</evidence>
<reference evidence="7" key="1">
    <citation type="submission" date="2020-08" db="EMBL/GenBank/DDBJ databases">
        <title>Novel species isolated from subtropical streams in China.</title>
        <authorList>
            <person name="Lu H."/>
        </authorList>
    </citation>
    <scope>NUCLEOTIDE SEQUENCE</scope>
    <source>
        <strain evidence="7">LX22W</strain>
    </source>
</reference>
<feature type="transmembrane region" description="Helical" evidence="5">
    <location>
        <begin position="151"/>
        <end position="168"/>
    </location>
</feature>
<dbReference type="SUPFAM" id="SSF103481">
    <property type="entry name" value="Multidrug resistance efflux transporter EmrE"/>
    <property type="match status" value="1"/>
</dbReference>
<dbReference type="Proteomes" id="UP000627446">
    <property type="component" value="Unassembled WGS sequence"/>
</dbReference>